<dbReference type="OrthoDB" id="9775794at2"/>
<evidence type="ECO:0000256" key="1">
    <source>
        <dbReference type="ARBA" id="ARBA00005254"/>
    </source>
</evidence>
<proteinExistence type="inferred from homology"/>
<dbReference type="CDD" id="cd06558">
    <property type="entry name" value="crotonase-like"/>
    <property type="match status" value="1"/>
</dbReference>
<sequence length="257" mass="28260">MPLINFVLNHDYVATIRFQRPEAKNAISRVFLSEFWKAVREVAASKARVLMIVGEGDAFSAGADLKERIGWNESEVVKFLNDFKDCLHDLENLPIPSVACINGFAFGGGLELALACDLRFASETALVGLTETKLGIIPGAGGTQRLTQLVGMQMAKEWIFTAKKIPAKLGLEKGLFNDIFSKENFEGSCLAVVQDIAASAPLAVRAAKKAINVGISLSLESGLEWERICYFETLRTKDRTEALEAFKEKRKPNFIGE</sequence>
<comment type="caution">
    <text evidence="4">The sequence shown here is derived from an EMBL/GenBank/DDBJ whole genome shotgun (WGS) entry which is preliminary data.</text>
</comment>
<dbReference type="Gene3D" id="3.90.226.10">
    <property type="entry name" value="2-enoyl-CoA Hydratase, Chain A, domain 1"/>
    <property type="match status" value="1"/>
</dbReference>
<dbReference type="EMBL" id="RQGD01000022">
    <property type="protein sequence ID" value="TGL60300.1"/>
    <property type="molecule type" value="Genomic_DNA"/>
</dbReference>
<dbReference type="InterPro" id="IPR001753">
    <property type="entry name" value="Enoyl-CoA_hydra/iso"/>
</dbReference>
<comment type="similarity">
    <text evidence="1 3">Belongs to the enoyl-CoA hydratase/isomerase family.</text>
</comment>
<dbReference type="GO" id="GO:0016836">
    <property type="term" value="F:hydro-lyase activity"/>
    <property type="evidence" value="ECO:0007669"/>
    <property type="project" value="UniProtKB-ARBA"/>
</dbReference>
<name>A0A4R9K4Y0_9LEPT</name>
<dbReference type="InterPro" id="IPR014748">
    <property type="entry name" value="Enoyl-CoA_hydra_C"/>
</dbReference>
<dbReference type="PANTHER" id="PTHR11941:SF171">
    <property type="entry name" value="SD19268P"/>
    <property type="match status" value="1"/>
</dbReference>
<evidence type="ECO:0000256" key="2">
    <source>
        <dbReference type="ARBA" id="ARBA00023239"/>
    </source>
</evidence>
<dbReference type="GO" id="GO:0006635">
    <property type="term" value="P:fatty acid beta-oxidation"/>
    <property type="evidence" value="ECO:0007669"/>
    <property type="project" value="TreeGrafter"/>
</dbReference>
<dbReference type="Proteomes" id="UP000297693">
    <property type="component" value="Unassembled WGS sequence"/>
</dbReference>
<organism evidence="4 5">
    <name type="scientific">Leptospira ognonensis</name>
    <dbReference type="NCBI Taxonomy" id="2484945"/>
    <lineage>
        <taxon>Bacteria</taxon>
        <taxon>Pseudomonadati</taxon>
        <taxon>Spirochaetota</taxon>
        <taxon>Spirochaetia</taxon>
        <taxon>Leptospirales</taxon>
        <taxon>Leptospiraceae</taxon>
        <taxon>Leptospira</taxon>
    </lineage>
</organism>
<evidence type="ECO:0000313" key="5">
    <source>
        <dbReference type="Proteomes" id="UP000297693"/>
    </source>
</evidence>
<dbReference type="RefSeq" id="WP_135623225.1">
    <property type="nucleotide sequence ID" value="NZ_RQGD01000022.1"/>
</dbReference>
<reference evidence="4" key="1">
    <citation type="journal article" date="2019" name="PLoS Negl. Trop. Dis.">
        <title>Revisiting the worldwide diversity of Leptospira species in the environment.</title>
        <authorList>
            <person name="Vincent A.T."/>
            <person name="Schiettekatte O."/>
            <person name="Bourhy P."/>
            <person name="Veyrier F.J."/>
            <person name="Picardeau M."/>
        </authorList>
    </citation>
    <scope>NUCLEOTIDE SEQUENCE [LARGE SCALE GENOMIC DNA]</scope>
    <source>
        <strain evidence="4">201702476</strain>
    </source>
</reference>
<dbReference type="AlphaFoldDB" id="A0A4R9K4Y0"/>
<evidence type="ECO:0000313" key="4">
    <source>
        <dbReference type="EMBL" id="TGL60300.1"/>
    </source>
</evidence>
<evidence type="ECO:0000256" key="3">
    <source>
        <dbReference type="RuleBase" id="RU003707"/>
    </source>
</evidence>
<dbReference type="FunFam" id="1.10.12.10:FF:000001">
    <property type="entry name" value="Probable enoyl-CoA hydratase, mitochondrial"/>
    <property type="match status" value="1"/>
</dbReference>
<dbReference type="PROSITE" id="PS00166">
    <property type="entry name" value="ENOYL_COA_HYDRATASE"/>
    <property type="match status" value="1"/>
</dbReference>
<gene>
    <name evidence="4" type="ORF">EHQ58_07330</name>
</gene>
<dbReference type="InterPro" id="IPR029045">
    <property type="entry name" value="ClpP/crotonase-like_dom_sf"/>
</dbReference>
<dbReference type="PANTHER" id="PTHR11941">
    <property type="entry name" value="ENOYL-COA HYDRATASE-RELATED"/>
    <property type="match status" value="1"/>
</dbReference>
<keyword evidence="5" id="KW-1185">Reference proteome</keyword>
<protein>
    <submittedName>
        <fullName evidence="4">Enoyl-CoA hydratase</fullName>
    </submittedName>
</protein>
<dbReference type="Pfam" id="PF00378">
    <property type="entry name" value="ECH_1"/>
    <property type="match status" value="1"/>
</dbReference>
<accession>A0A4R9K4Y0</accession>
<dbReference type="FunFam" id="3.90.226.10:FF:000009">
    <property type="entry name" value="Carnitinyl-CoA dehydratase"/>
    <property type="match status" value="1"/>
</dbReference>
<keyword evidence="2" id="KW-0456">Lyase</keyword>
<dbReference type="SUPFAM" id="SSF52096">
    <property type="entry name" value="ClpP/crotonase"/>
    <property type="match status" value="1"/>
</dbReference>
<dbReference type="Gene3D" id="1.10.12.10">
    <property type="entry name" value="Lyase 2-enoyl-coa Hydratase, Chain A, domain 2"/>
    <property type="match status" value="1"/>
</dbReference>
<dbReference type="InterPro" id="IPR018376">
    <property type="entry name" value="Enoyl-CoA_hyd/isom_CS"/>
</dbReference>